<keyword evidence="3" id="KW-0539">Nucleus</keyword>
<feature type="compositionally biased region" description="Acidic residues" evidence="4">
    <location>
        <begin position="1185"/>
        <end position="1195"/>
    </location>
</feature>
<feature type="compositionally biased region" description="Basic and acidic residues" evidence="4">
    <location>
        <begin position="253"/>
        <end position="267"/>
    </location>
</feature>
<dbReference type="Pfam" id="PF08161">
    <property type="entry name" value="RRP12_HEAT"/>
    <property type="match status" value="1"/>
</dbReference>
<feature type="region of interest" description="Disordered" evidence="4">
    <location>
        <begin position="986"/>
        <end position="1020"/>
    </location>
</feature>
<feature type="region of interest" description="Disordered" evidence="4">
    <location>
        <begin position="1217"/>
        <end position="1327"/>
    </location>
</feature>
<dbReference type="PANTHER" id="PTHR48287:SF1">
    <property type="entry name" value="ARM REPEAT SUPERFAMILY PROTEIN"/>
    <property type="match status" value="1"/>
</dbReference>
<comment type="similarity">
    <text evidence="2">Belongs to the RRP12 family.</text>
</comment>
<feature type="compositionally biased region" description="Acidic residues" evidence="4">
    <location>
        <begin position="1221"/>
        <end position="1233"/>
    </location>
</feature>
<dbReference type="InParanoid" id="A0A317XTD5"/>
<evidence type="ECO:0000313" key="7">
    <source>
        <dbReference type="EMBL" id="PWZ01178.1"/>
    </source>
</evidence>
<feature type="compositionally biased region" description="Acidic residues" evidence="4">
    <location>
        <begin position="993"/>
        <end position="1005"/>
    </location>
</feature>
<evidence type="ECO:0000256" key="4">
    <source>
        <dbReference type="SAM" id="MobiDB-lite"/>
    </source>
</evidence>
<reference evidence="7 8" key="1">
    <citation type="journal article" date="2018" name="Mol. Biol. Evol.">
        <title>Broad Genomic Sampling Reveals a Smut Pathogenic Ancestry of the Fungal Clade Ustilaginomycotina.</title>
        <authorList>
            <person name="Kijpornyongpan T."/>
            <person name="Mondo S.J."/>
            <person name="Barry K."/>
            <person name="Sandor L."/>
            <person name="Lee J."/>
            <person name="Lipzen A."/>
            <person name="Pangilinan J."/>
            <person name="LaButti K."/>
            <person name="Hainaut M."/>
            <person name="Henrissat B."/>
            <person name="Grigoriev I.V."/>
            <person name="Spatafora J.W."/>
            <person name="Aime M.C."/>
        </authorList>
    </citation>
    <scope>NUCLEOTIDE SEQUENCE [LARGE SCALE GENOMIC DNA]</scope>
    <source>
        <strain evidence="7 8">MCA 3645</strain>
    </source>
</reference>
<dbReference type="InterPro" id="IPR012978">
    <property type="entry name" value="HEAT_RRP12"/>
</dbReference>
<dbReference type="SUPFAM" id="SSF48371">
    <property type="entry name" value="ARM repeat"/>
    <property type="match status" value="1"/>
</dbReference>
<dbReference type="InterPro" id="IPR057860">
    <property type="entry name" value="HEAT_RRP12_N"/>
</dbReference>
<evidence type="ECO:0000256" key="2">
    <source>
        <dbReference type="ARBA" id="ARBA00007690"/>
    </source>
</evidence>
<evidence type="ECO:0000313" key="8">
    <source>
        <dbReference type="Proteomes" id="UP000246740"/>
    </source>
</evidence>
<name>A0A317XTD5_9BASI</name>
<feature type="domain" description="RRP12 HEAT" evidence="5">
    <location>
        <begin position="450"/>
        <end position="760"/>
    </location>
</feature>
<sequence>MASTSGDMAMADLDALHGALSKIRHHTNSKLENQKGPAQLLVAIESTLTEQQNASASSSSSLAASQHAINQREPAEYFLALEAMLEMATGPSAPPSLLHNVIYLLSIVTPHTSSGIVRAKLSSVVPAIGKIVSHPHPATFNVNDTSAAENYSSALRSALGTLHAIYDAFQSDTSALGRDGPLRSCWSATLNLCADSRPKVRRKAIELVTSVLPTSAAPSVRPHHPYLKQSFDWIVRTLAHVADAGSVTHTNSKRKEEAMRPKFDRKTGTAQQASAAAALRQGKGDTASVGIWVCGLAKQMINIVPLATVDDLVAVLLRLPGLQNPFLTVAAFDVFEAFLKTCRPSLAAAASPADTILLSGSGIAGASTSNTSSIGKETLAGLLESLRSPAFVPSTADVQLLPAYLRALEHAMAAYSRFDSGSGAWAIAPQVWNEVFALSLSSKSDASRTAPTVRAAGRDTLIALLRYCVPDSAIDDALKASFSGDRKKVATGSPLLEMIQSIEDAIGPRSLQYMHARAEILSLLASLITRLRYRYVPNTNPPHPAAASLTLHLVKTVAELRQQPNFEHREYADTVVAAAVEVCGPRLLLETLPLNLFGEHEGQGRAWLLPLIRTKITNTELGHFTGVLVPLSEQLFNRRQDAENGSRPVEAKMWEALTEQIWALFPAYCDMPRDLTSAFTRQFAELLTNVLYTQPTLRPSVCRGLQALVFRNEALVSSGAPAESLKQAFGLDQTDGKANIAHLSAIAASLLAVLFNVFSQSPGETRGYVYDTIAAYLRVMSPADITSTYNKVKNTLEQSLPTLNNRPKKGNQKEAPNAPPPVPHTMLDLLAALVPHLDTTDPQGTAADLFALIRRDNIIRSHDSSIQKKSYRILSRLIEGDSGRRILLVPDSDSTTGANRVATLLQTLRDSTESVSLGAKRDRVLLLATLVPNIPKDQLHHLPSIIPEAVLATKEANQVTRQNAYELLVQMGYKMQQGGSINRALIDGNAPADADDDTDVDVDGDGETKPAANDNDTPMIDGGVVDASINEYMMMVAAGLAGTTPHMISATITAMSRLVYEFKEDMDTAMLDEMLSTVEVYLQSANREIVKSAIGFVKVAIVEFSTTLVDSHLPKLVPALLGWSTEHKQHFKVKIRHIFERLLRRFGFERISELTDEDNRKLINNIRKRKERAKRKKAANAAGEGDADGDEDDEPGVAPRVLKTKGGNDAFEEVIYGSDSDISDSDSDDEADEAGAGGRSGTAAALADARNRKNGKAAAGGSNEAGGKKERRRAKQQDEAYIQADDDDDIPMDLLDRSATSKISLSNPNAGAGGAGGKKKKQPGQEASKFALDEATGRMLIDDDEQANGNGAGGRKRVSFATGAGGGDQDEAIDEDGAGTAYLNAGMGVDGMKTVRGGAVKFNKNNKRSRDQEREMELDQLAAEDAADRVRQINAPVKPKVRPSRRDREVVGKEFRSKKGGGDVIRDGKSPYAYVPLSQVAGKNSKNSDVSYTGKGIKKHKRR</sequence>
<feature type="region of interest" description="Disordered" evidence="4">
    <location>
        <begin position="800"/>
        <end position="819"/>
    </location>
</feature>
<protein>
    <submittedName>
        <fullName evidence="7">NUC173-domain-containing protein</fullName>
    </submittedName>
</protein>
<dbReference type="OrthoDB" id="2192888at2759"/>
<accession>A0A317XTD5</accession>
<dbReference type="STRING" id="1882483.A0A317XTD5"/>
<dbReference type="InterPro" id="IPR011989">
    <property type="entry name" value="ARM-like"/>
</dbReference>
<keyword evidence="8" id="KW-1185">Reference proteome</keyword>
<evidence type="ECO:0000256" key="1">
    <source>
        <dbReference type="ARBA" id="ARBA00004123"/>
    </source>
</evidence>
<gene>
    <name evidence="7" type="ORF">BCV70DRAFT_199538</name>
</gene>
<comment type="subcellular location">
    <subcellularLocation>
        <location evidence="1">Nucleus</location>
    </subcellularLocation>
</comment>
<dbReference type="PANTHER" id="PTHR48287">
    <property type="entry name" value="ARM REPEAT SUPERFAMILY PROTEIN"/>
    <property type="match status" value="1"/>
</dbReference>
<organism evidence="7 8">
    <name type="scientific">Testicularia cyperi</name>
    <dbReference type="NCBI Taxonomy" id="1882483"/>
    <lineage>
        <taxon>Eukaryota</taxon>
        <taxon>Fungi</taxon>
        <taxon>Dikarya</taxon>
        <taxon>Basidiomycota</taxon>
        <taxon>Ustilaginomycotina</taxon>
        <taxon>Ustilaginomycetes</taxon>
        <taxon>Ustilaginales</taxon>
        <taxon>Anthracoideaceae</taxon>
        <taxon>Testicularia</taxon>
    </lineage>
</organism>
<dbReference type="GO" id="GO:0005634">
    <property type="term" value="C:nucleus"/>
    <property type="evidence" value="ECO:0007669"/>
    <property type="project" value="UniProtKB-SubCell"/>
</dbReference>
<feature type="region of interest" description="Disordered" evidence="4">
    <location>
        <begin position="1343"/>
        <end position="1373"/>
    </location>
</feature>
<feature type="compositionally biased region" description="Basic and acidic residues" evidence="4">
    <location>
        <begin position="1444"/>
        <end position="1469"/>
    </location>
</feature>
<dbReference type="EMBL" id="KZ819191">
    <property type="protein sequence ID" value="PWZ01178.1"/>
    <property type="molecule type" value="Genomic_DNA"/>
</dbReference>
<dbReference type="Pfam" id="PF25772">
    <property type="entry name" value="HEAT_RRP12_N"/>
    <property type="match status" value="1"/>
</dbReference>
<feature type="region of interest" description="Disordered" evidence="4">
    <location>
        <begin position="246"/>
        <end position="267"/>
    </location>
</feature>
<feature type="compositionally biased region" description="Polar residues" evidence="4">
    <location>
        <begin position="1298"/>
        <end position="1309"/>
    </location>
</feature>
<dbReference type="FunCoup" id="A0A317XTD5">
    <property type="interactions" value="319"/>
</dbReference>
<evidence type="ECO:0000259" key="5">
    <source>
        <dbReference type="Pfam" id="PF08161"/>
    </source>
</evidence>
<dbReference type="Gene3D" id="1.25.10.10">
    <property type="entry name" value="Leucine-rich Repeat Variant"/>
    <property type="match status" value="1"/>
</dbReference>
<feature type="region of interest" description="Disordered" evidence="4">
    <location>
        <begin position="1433"/>
        <end position="1503"/>
    </location>
</feature>
<proteinExistence type="inferred from homology"/>
<dbReference type="InterPro" id="IPR016024">
    <property type="entry name" value="ARM-type_fold"/>
</dbReference>
<dbReference type="Proteomes" id="UP000246740">
    <property type="component" value="Unassembled WGS sequence"/>
</dbReference>
<feature type="compositionally biased region" description="Polar residues" evidence="4">
    <location>
        <begin position="1481"/>
        <end position="1491"/>
    </location>
</feature>
<feature type="compositionally biased region" description="Basic residues" evidence="4">
    <location>
        <begin position="1169"/>
        <end position="1178"/>
    </location>
</feature>
<evidence type="ECO:0000256" key="3">
    <source>
        <dbReference type="ARBA" id="ARBA00023242"/>
    </source>
</evidence>
<feature type="domain" description="RRP12 N-terminal HEAT" evidence="6">
    <location>
        <begin position="72"/>
        <end position="216"/>
    </location>
</feature>
<evidence type="ECO:0000259" key="6">
    <source>
        <dbReference type="Pfam" id="PF25772"/>
    </source>
</evidence>
<dbReference type="InterPro" id="IPR052087">
    <property type="entry name" value="RRP12"/>
</dbReference>
<feature type="region of interest" description="Disordered" evidence="4">
    <location>
        <begin position="1169"/>
        <end position="1204"/>
    </location>
</feature>